<keyword evidence="4 5" id="KW-0472">Membrane</keyword>
<evidence type="ECO:0000259" key="6">
    <source>
        <dbReference type="PROSITE" id="PS51503"/>
    </source>
</evidence>
<evidence type="ECO:0000256" key="4">
    <source>
        <dbReference type="ARBA" id="ARBA00023136"/>
    </source>
</evidence>
<keyword evidence="3 5" id="KW-1133">Transmembrane helix</keyword>
<feature type="domain" description="HIG1" evidence="6">
    <location>
        <begin position="88"/>
        <end position="179"/>
    </location>
</feature>
<evidence type="ECO:0000256" key="5">
    <source>
        <dbReference type="SAM" id="Phobius"/>
    </source>
</evidence>
<evidence type="ECO:0000256" key="3">
    <source>
        <dbReference type="ARBA" id="ARBA00022989"/>
    </source>
</evidence>
<protein>
    <recommendedName>
        <fullName evidence="6">HIG1 domain-containing protein</fullName>
    </recommendedName>
</protein>
<dbReference type="EMBL" id="JAGSYN010000094">
    <property type="protein sequence ID" value="KAG7664412.1"/>
    <property type="molecule type" value="Genomic_DNA"/>
</dbReference>
<dbReference type="RefSeq" id="XP_049264644.1">
    <property type="nucleotide sequence ID" value="XM_049405798.1"/>
</dbReference>
<dbReference type="InterPro" id="IPR007667">
    <property type="entry name" value="Hypoxia_induced_domain"/>
</dbReference>
<feature type="transmembrane region" description="Helical" evidence="5">
    <location>
        <begin position="151"/>
        <end position="169"/>
    </location>
</feature>
<dbReference type="Pfam" id="PF04588">
    <property type="entry name" value="HIG_1_N"/>
    <property type="match status" value="1"/>
</dbReference>
<comment type="caution">
    <text evidence="7">The sequence shown here is derived from an EMBL/GenBank/DDBJ whole genome shotgun (WGS) entry which is preliminary data.</text>
</comment>
<dbReference type="InterPro" id="IPR040153">
    <property type="entry name" value="Rcf2"/>
</dbReference>
<keyword evidence="8" id="KW-1185">Reference proteome</keyword>
<dbReference type="AlphaFoldDB" id="A0A8J5UR60"/>
<evidence type="ECO:0000313" key="7">
    <source>
        <dbReference type="EMBL" id="KAG7664412.1"/>
    </source>
</evidence>
<evidence type="ECO:0000256" key="1">
    <source>
        <dbReference type="ARBA" id="ARBA00004173"/>
    </source>
</evidence>
<dbReference type="PROSITE" id="PS51503">
    <property type="entry name" value="HIG1"/>
    <property type="match status" value="1"/>
</dbReference>
<gene>
    <name evidence="7" type="ORF">J8A68_002085</name>
</gene>
<dbReference type="GO" id="GO:0033617">
    <property type="term" value="P:mitochondrial respiratory chain complex IV assembly"/>
    <property type="evidence" value="ECO:0007669"/>
    <property type="project" value="TreeGrafter"/>
</dbReference>
<dbReference type="PANTHER" id="PTHR28018:SF3">
    <property type="entry name" value="RESPIRATORY SUPERCOMPLEX FACTOR 2, MITOCHONDRIAL"/>
    <property type="match status" value="1"/>
</dbReference>
<organism evidence="7 8">
    <name type="scientific">[Candida] subhashii</name>
    <dbReference type="NCBI Taxonomy" id="561895"/>
    <lineage>
        <taxon>Eukaryota</taxon>
        <taxon>Fungi</taxon>
        <taxon>Dikarya</taxon>
        <taxon>Ascomycota</taxon>
        <taxon>Saccharomycotina</taxon>
        <taxon>Pichiomycetes</taxon>
        <taxon>Debaryomycetaceae</taxon>
        <taxon>Spathaspora</taxon>
    </lineage>
</organism>
<name>A0A8J5UR60_9ASCO</name>
<reference evidence="7 8" key="1">
    <citation type="journal article" date="2021" name="DNA Res.">
        <title>Genome analysis of Candida subhashii reveals its hybrid nature and dual mitochondrial genome conformations.</title>
        <authorList>
            <person name="Mixao V."/>
            <person name="Hegedusova E."/>
            <person name="Saus E."/>
            <person name="Pryszcz L.P."/>
            <person name="Cillingova A."/>
            <person name="Nosek J."/>
            <person name="Gabaldon T."/>
        </authorList>
    </citation>
    <scope>NUCLEOTIDE SEQUENCE [LARGE SCALE GENOMIC DNA]</scope>
    <source>
        <strain evidence="7 8">CBS 10753</strain>
    </source>
</reference>
<evidence type="ECO:0000313" key="8">
    <source>
        <dbReference type="Proteomes" id="UP000694255"/>
    </source>
</evidence>
<comment type="subcellular location">
    <subcellularLocation>
        <location evidence="1">Mitochondrion</location>
    </subcellularLocation>
</comment>
<dbReference type="Proteomes" id="UP000694255">
    <property type="component" value="Unassembled WGS sequence"/>
</dbReference>
<dbReference type="GeneID" id="73468886"/>
<evidence type="ECO:0000256" key="2">
    <source>
        <dbReference type="ARBA" id="ARBA00022692"/>
    </source>
</evidence>
<proteinExistence type="predicted"/>
<dbReference type="GO" id="GO:0005739">
    <property type="term" value="C:mitochondrion"/>
    <property type="evidence" value="ECO:0007669"/>
    <property type="project" value="UniProtKB-SubCell"/>
</dbReference>
<accession>A0A8J5UR60</accession>
<dbReference type="OrthoDB" id="1915122at2759"/>
<sequence>MKIISEEEKNEHKYAVLKEGLKGCAIGAVIGYGLSQLIKYKHPARFASFNASVKASLYVMPAITVGAFMADDGSVKFDEKKYRSDYLKQKDEEALQKFESMTTSEKFIHNLNENKYKYIVSAWAASLYGSWKIVSRDKYMTNAQKIVQARVYAQAITVVLLLGTILLSMRDAELKKKQPVQEPEWKRYLDEQERLKKEEQHAH</sequence>
<dbReference type="PANTHER" id="PTHR28018">
    <property type="entry name" value="RESPIRATORY SUPERCOMPLEX FACTOR 2, MITOCHONDRIAL"/>
    <property type="match status" value="1"/>
</dbReference>
<keyword evidence="2 5" id="KW-0812">Transmembrane</keyword>